<dbReference type="EMBL" id="UYJE01005194">
    <property type="protein sequence ID" value="VDI35019.1"/>
    <property type="molecule type" value="Genomic_DNA"/>
</dbReference>
<evidence type="ECO:0000313" key="4">
    <source>
        <dbReference type="Proteomes" id="UP000596742"/>
    </source>
</evidence>
<dbReference type="InterPro" id="IPR003961">
    <property type="entry name" value="FN3_dom"/>
</dbReference>
<keyword evidence="2" id="KW-1133">Transmembrane helix</keyword>
<accession>A0A8B6EJQ1</accession>
<dbReference type="CDD" id="cd00063">
    <property type="entry name" value="FN3"/>
    <property type="match status" value="1"/>
</dbReference>
<keyword evidence="4" id="KW-1185">Reference proteome</keyword>
<dbReference type="Gene3D" id="2.60.40.10">
    <property type="entry name" value="Immunoglobulins"/>
    <property type="match status" value="1"/>
</dbReference>
<comment type="caution">
    <text evidence="3">The sequence shown here is derived from an EMBL/GenBank/DDBJ whole genome shotgun (WGS) entry which is preliminary data.</text>
</comment>
<sequence length="270" mass="31217">MSLERDKVDVFLVKANSIRVLVKSNDTNETTKWVKTTDGKSEPLVFQNKVNRKFIGKVKWENYTSILINDLTNEDWNSYLSFIKGFDSSIQTKKLKEYVEPVCPNNFSVSDSLGTNVTVMWYFGLNRGHQLVTYLQYKVNNSSDWLTSYNMSEQSKQKKKKITIADLKAETLYDFKLLTVDMTDNRFICKNLTASTKTLKLAEQQEKSLDIKIIVVAVVGSCSFIVFLVILCFLGYKKYHEKQDEKKTVSKKNKIELKDRPNQKKPPTEV</sequence>
<protein>
    <recommendedName>
        <fullName evidence="5">Fibronectin type-III domain-containing protein</fullName>
    </recommendedName>
</protein>
<dbReference type="AlphaFoldDB" id="A0A8B6EJQ1"/>
<feature type="transmembrane region" description="Helical" evidence="2">
    <location>
        <begin position="213"/>
        <end position="236"/>
    </location>
</feature>
<proteinExistence type="predicted"/>
<dbReference type="Proteomes" id="UP000596742">
    <property type="component" value="Unassembled WGS sequence"/>
</dbReference>
<gene>
    <name evidence="3" type="ORF">MGAL_10B062306</name>
</gene>
<keyword evidence="2" id="KW-0812">Transmembrane</keyword>
<evidence type="ECO:0000256" key="2">
    <source>
        <dbReference type="SAM" id="Phobius"/>
    </source>
</evidence>
<evidence type="ECO:0000313" key="3">
    <source>
        <dbReference type="EMBL" id="VDI35019.1"/>
    </source>
</evidence>
<dbReference type="InterPro" id="IPR013783">
    <property type="entry name" value="Ig-like_fold"/>
</dbReference>
<dbReference type="InterPro" id="IPR036116">
    <property type="entry name" value="FN3_sf"/>
</dbReference>
<keyword evidence="2" id="KW-0472">Membrane</keyword>
<evidence type="ECO:0000256" key="1">
    <source>
        <dbReference type="SAM" id="MobiDB-lite"/>
    </source>
</evidence>
<reference evidence="3" key="1">
    <citation type="submission" date="2018-11" db="EMBL/GenBank/DDBJ databases">
        <authorList>
            <person name="Alioto T."/>
            <person name="Alioto T."/>
        </authorList>
    </citation>
    <scope>NUCLEOTIDE SEQUENCE</scope>
</reference>
<dbReference type="OrthoDB" id="6139927at2759"/>
<organism evidence="3 4">
    <name type="scientific">Mytilus galloprovincialis</name>
    <name type="common">Mediterranean mussel</name>
    <dbReference type="NCBI Taxonomy" id="29158"/>
    <lineage>
        <taxon>Eukaryota</taxon>
        <taxon>Metazoa</taxon>
        <taxon>Spiralia</taxon>
        <taxon>Lophotrochozoa</taxon>
        <taxon>Mollusca</taxon>
        <taxon>Bivalvia</taxon>
        <taxon>Autobranchia</taxon>
        <taxon>Pteriomorphia</taxon>
        <taxon>Mytilida</taxon>
        <taxon>Mytiloidea</taxon>
        <taxon>Mytilidae</taxon>
        <taxon>Mytilinae</taxon>
        <taxon>Mytilus</taxon>
    </lineage>
</organism>
<evidence type="ECO:0008006" key="5">
    <source>
        <dbReference type="Google" id="ProtNLM"/>
    </source>
</evidence>
<name>A0A8B6EJQ1_MYTGA</name>
<dbReference type="SUPFAM" id="SSF49265">
    <property type="entry name" value="Fibronectin type III"/>
    <property type="match status" value="1"/>
</dbReference>
<feature type="region of interest" description="Disordered" evidence="1">
    <location>
        <begin position="243"/>
        <end position="270"/>
    </location>
</feature>